<evidence type="ECO:0000313" key="4">
    <source>
        <dbReference type="Proteomes" id="UP001238088"/>
    </source>
</evidence>
<protein>
    <submittedName>
        <fullName evidence="3">tRNA 2-selenouridine synthase</fullName>
        <ecNumber evidence="3">2.9.1.-</ecNumber>
    </submittedName>
</protein>
<dbReference type="RefSeq" id="WP_307476781.1">
    <property type="nucleotide sequence ID" value="NZ_JAUSUB010000015.1"/>
</dbReference>
<dbReference type="SUPFAM" id="SSF52821">
    <property type="entry name" value="Rhodanese/Cell cycle control phosphatase"/>
    <property type="match status" value="1"/>
</dbReference>
<dbReference type="SMART" id="SM00450">
    <property type="entry name" value="RHOD"/>
    <property type="match status" value="1"/>
</dbReference>
<dbReference type="EMBL" id="JAUSUB010000015">
    <property type="protein sequence ID" value="MDQ0271553.1"/>
    <property type="molecule type" value="Genomic_DNA"/>
</dbReference>
<dbReference type="Gene3D" id="3.40.50.300">
    <property type="entry name" value="P-loop containing nucleotide triphosphate hydrolases"/>
    <property type="match status" value="1"/>
</dbReference>
<evidence type="ECO:0000256" key="1">
    <source>
        <dbReference type="ARBA" id="ARBA00023266"/>
    </source>
</evidence>
<keyword evidence="3" id="KW-0808">Transferase</keyword>
<evidence type="ECO:0000259" key="2">
    <source>
        <dbReference type="PROSITE" id="PS50206"/>
    </source>
</evidence>
<feature type="domain" description="Rhodanese" evidence="2">
    <location>
        <begin position="11"/>
        <end position="133"/>
    </location>
</feature>
<dbReference type="Gene3D" id="3.40.250.10">
    <property type="entry name" value="Rhodanese-like domain"/>
    <property type="match status" value="1"/>
</dbReference>
<accession>A0ABU0AJW2</accession>
<sequence>MKEITVEDLMNLDKMIPVDIRSPLEFNDFNIPGSVNVPLFSDNERVEIGTLYRKKGADAAKWRAMEVVSPKIPSILTEVTALSKNGYQPFIYCWRGGMRSKAVTTFLEYAGTPFPRLIGGYRAYRQYILDEIPQLIPPKAIVLHGMTGVGKTRILNRLEKYGYPVLDLERIANHRGSIFGHIGLGNANNQKTFDASLFQSLLNKKHAPFTFMEAESKRIGRVVQPDKLLELKQNGLHIDVHASLETRVMRIYEEYVIPYEKEAWFADKVAEGISLIIKRIKGKEIICLIETAINEHNYYTLISLLLEHYYDPRYTFTLKQYEGDFYPIYADDLDAAIDHLKQLMIEENLQV</sequence>
<dbReference type="PROSITE" id="PS50206">
    <property type="entry name" value="RHODANESE_3"/>
    <property type="match status" value="1"/>
</dbReference>
<dbReference type="InterPro" id="IPR036873">
    <property type="entry name" value="Rhodanese-like_dom_sf"/>
</dbReference>
<dbReference type="EC" id="2.9.1.-" evidence="3"/>
<dbReference type="Pfam" id="PF26341">
    <property type="entry name" value="AAA_SelU"/>
    <property type="match status" value="1"/>
</dbReference>
<organism evidence="3 4">
    <name type="scientific">Cytobacillus purgationiresistens</name>
    <dbReference type="NCBI Taxonomy" id="863449"/>
    <lineage>
        <taxon>Bacteria</taxon>
        <taxon>Bacillati</taxon>
        <taxon>Bacillota</taxon>
        <taxon>Bacilli</taxon>
        <taxon>Bacillales</taxon>
        <taxon>Bacillaceae</taxon>
        <taxon>Cytobacillus</taxon>
    </lineage>
</organism>
<dbReference type="NCBIfam" id="TIGR03167">
    <property type="entry name" value="tRNA_sel_U_synt"/>
    <property type="match status" value="1"/>
</dbReference>
<keyword evidence="4" id="KW-1185">Reference proteome</keyword>
<dbReference type="NCBIfam" id="NF008750">
    <property type="entry name" value="PRK11784.1-2"/>
    <property type="match status" value="1"/>
</dbReference>
<comment type="caution">
    <text evidence="3">The sequence shown here is derived from an EMBL/GenBank/DDBJ whole genome shotgun (WGS) entry which is preliminary data.</text>
</comment>
<dbReference type="InterPro" id="IPR017582">
    <property type="entry name" value="SelU"/>
</dbReference>
<dbReference type="InterPro" id="IPR058840">
    <property type="entry name" value="AAA_SelU"/>
</dbReference>
<gene>
    <name evidence="3" type="ORF">J2S17_003441</name>
</gene>
<evidence type="ECO:0000313" key="3">
    <source>
        <dbReference type="EMBL" id="MDQ0271553.1"/>
    </source>
</evidence>
<dbReference type="InterPro" id="IPR027417">
    <property type="entry name" value="P-loop_NTPase"/>
</dbReference>
<reference evidence="3 4" key="1">
    <citation type="submission" date="2023-07" db="EMBL/GenBank/DDBJ databases">
        <title>Genomic Encyclopedia of Type Strains, Phase IV (KMG-IV): sequencing the most valuable type-strain genomes for metagenomic binning, comparative biology and taxonomic classification.</title>
        <authorList>
            <person name="Goeker M."/>
        </authorList>
    </citation>
    <scope>NUCLEOTIDE SEQUENCE [LARGE SCALE GENOMIC DNA]</scope>
    <source>
        <strain evidence="3 4">DSM 23494</strain>
    </source>
</reference>
<keyword evidence="1" id="KW-0711">Selenium</keyword>
<dbReference type="Proteomes" id="UP001238088">
    <property type="component" value="Unassembled WGS sequence"/>
</dbReference>
<dbReference type="InterPro" id="IPR001763">
    <property type="entry name" value="Rhodanese-like_dom"/>
</dbReference>
<dbReference type="PANTHER" id="PTHR30401:SF0">
    <property type="entry name" value="TRNA 2-SELENOURIDINE SYNTHASE"/>
    <property type="match status" value="1"/>
</dbReference>
<dbReference type="PANTHER" id="PTHR30401">
    <property type="entry name" value="TRNA 2-SELENOURIDINE SYNTHASE"/>
    <property type="match status" value="1"/>
</dbReference>
<dbReference type="GO" id="GO:0016740">
    <property type="term" value="F:transferase activity"/>
    <property type="evidence" value="ECO:0007669"/>
    <property type="project" value="UniProtKB-KW"/>
</dbReference>
<proteinExistence type="predicted"/>
<dbReference type="SUPFAM" id="SSF52540">
    <property type="entry name" value="P-loop containing nucleoside triphosphate hydrolases"/>
    <property type="match status" value="1"/>
</dbReference>
<dbReference type="Pfam" id="PF00581">
    <property type="entry name" value="Rhodanese"/>
    <property type="match status" value="1"/>
</dbReference>
<name>A0ABU0AJW2_9BACI</name>